<gene>
    <name evidence="1" type="ORF">CITCOLO1_LOCUS17828</name>
</gene>
<dbReference type="EMBL" id="OZ021741">
    <property type="protein sequence ID" value="CAK9325562.1"/>
    <property type="molecule type" value="Genomic_DNA"/>
</dbReference>
<evidence type="ECO:0000313" key="1">
    <source>
        <dbReference type="EMBL" id="CAK9325562.1"/>
    </source>
</evidence>
<accession>A0ABP0YYD9</accession>
<name>A0ABP0YYD9_9ROSI</name>
<dbReference type="Proteomes" id="UP001642487">
    <property type="component" value="Chromosome 7"/>
</dbReference>
<reference evidence="1 2" key="1">
    <citation type="submission" date="2024-03" db="EMBL/GenBank/DDBJ databases">
        <authorList>
            <person name="Gkanogiannis A."/>
            <person name="Becerra Lopez-Lavalle L."/>
        </authorList>
    </citation>
    <scope>NUCLEOTIDE SEQUENCE [LARGE SCALE GENOMIC DNA]</scope>
</reference>
<organism evidence="1 2">
    <name type="scientific">Citrullus colocynthis</name>
    <name type="common">colocynth</name>
    <dbReference type="NCBI Taxonomy" id="252529"/>
    <lineage>
        <taxon>Eukaryota</taxon>
        <taxon>Viridiplantae</taxon>
        <taxon>Streptophyta</taxon>
        <taxon>Embryophyta</taxon>
        <taxon>Tracheophyta</taxon>
        <taxon>Spermatophyta</taxon>
        <taxon>Magnoliopsida</taxon>
        <taxon>eudicotyledons</taxon>
        <taxon>Gunneridae</taxon>
        <taxon>Pentapetalae</taxon>
        <taxon>rosids</taxon>
        <taxon>fabids</taxon>
        <taxon>Cucurbitales</taxon>
        <taxon>Cucurbitaceae</taxon>
        <taxon>Benincaseae</taxon>
        <taxon>Citrullus</taxon>
    </lineage>
</organism>
<sequence>MRKSDWFSLSQEIEGALKFFLICSAIIAWIVRIEEINVLKSLCSSVSSLNWEGTFFSWAEIQLSSHFLRICSLLH</sequence>
<keyword evidence="2" id="KW-1185">Reference proteome</keyword>
<proteinExistence type="predicted"/>
<protein>
    <submittedName>
        <fullName evidence="1">Uncharacterized protein</fullName>
    </submittedName>
</protein>
<evidence type="ECO:0000313" key="2">
    <source>
        <dbReference type="Proteomes" id="UP001642487"/>
    </source>
</evidence>